<feature type="transmembrane region" description="Helical" evidence="1">
    <location>
        <begin position="9"/>
        <end position="28"/>
    </location>
</feature>
<sequence length="274" mass="31643">MKSFTIRRTLSLVFTLLIAAAIMLVWIIKKTTLSGSYISGWTLSVMIVYLSLYNLRKKLPSLPLGSSSLWMQFHIYCGLLTALVFAIHLQFNVPTGMFESILALNYLLVFFSGIIGLYMTRTYPSRLSNLGDEVFFEYIPVLRRKLHDQIEILSLNCSSNSGQTEIPEFYRDNLRAFVVGRPAVLSHLLGNSSRRWRIVLQAVTDHRRYMNEDEQQIMNEIEKLLKRKYQLDAQYVMQGALKVWLFIHIPATYSLLIFMFFHSLLVHAWSGGLS</sequence>
<accession>A0A5C5XEY7</accession>
<evidence type="ECO:0000313" key="2">
    <source>
        <dbReference type="EMBL" id="TWT61338.1"/>
    </source>
</evidence>
<name>A0A5C5XEY7_9PLAN</name>
<evidence type="ECO:0000256" key="1">
    <source>
        <dbReference type="SAM" id="Phobius"/>
    </source>
</evidence>
<feature type="transmembrane region" description="Helical" evidence="1">
    <location>
        <begin position="73"/>
        <end position="91"/>
    </location>
</feature>
<proteinExistence type="predicted"/>
<keyword evidence="1" id="KW-0472">Membrane</keyword>
<evidence type="ECO:0000313" key="3">
    <source>
        <dbReference type="Proteomes" id="UP000316095"/>
    </source>
</evidence>
<feature type="transmembrane region" description="Helical" evidence="1">
    <location>
        <begin position="97"/>
        <end position="119"/>
    </location>
</feature>
<keyword evidence="3" id="KW-1185">Reference proteome</keyword>
<dbReference type="RefSeq" id="WP_165441694.1">
    <property type="nucleotide sequence ID" value="NZ_SJPG01000001.1"/>
</dbReference>
<reference evidence="2 3" key="1">
    <citation type="submission" date="2019-02" db="EMBL/GenBank/DDBJ databases">
        <title>Deep-cultivation of Planctomycetes and their phenomic and genomic characterization uncovers novel biology.</title>
        <authorList>
            <person name="Wiegand S."/>
            <person name="Jogler M."/>
            <person name="Boedeker C."/>
            <person name="Pinto D."/>
            <person name="Vollmers J."/>
            <person name="Rivas-Marin E."/>
            <person name="Kohn T."/>
            <person name="Peeters S.H."/>
            <person name="Heuer A."/>
            <person name="Rast P."/>
            <person name="Oberbeckmann S."/>
            <person name="Bunk B."/>
            <person name="Jeske O."/>
            <person name="Meyerdierks A."/>
            <person name="Storesund J.E."/>
            <person name="Kallscheuer N."/>
            <person name="Luecker S."/>
            <person name="Lage O.M."/>
            <person name="Pohl T."/>
            <person name="Merkel B.J."/>
            <person name="Hornburger P."/>
            <person name="Mueller R.-W."/>
            <person name="Bruemmer F."/>
            <person name="Labrenz M."/>
            <person name="Spormann A.M."/>
            <person name="Op Den Camp H."/>
            <person name="Overmann J."/>
            <person name="Amann R."/>
            <person name="Jetten M.S.M."/>
            <person name="Mascher T."/>
            <person name="Medema M.H."/>
            <person name="Devos D.P."/>
            <person name="Kaster A.-K."/>
            <person name="Ovreas L."/>
            <person name="Rohde M."/>
            <person name="Galperin M.Y."/>
            <person name="Jogler C."/>
        </authorList>
    </citation>
    <scope>NUCLEOTIDE SEQUENCE [LARGE SCALE GENOMIC DNA]</scope>
    <source>
        <strain evidence="2 3">Pan54</strain>
    </source>
</reference>
<gene>
    <name evidence="2" type="ORF">Pan54_20740</name>
</gene>
<organism evidence="2 3">
    <name type="scientific">Rubinisphaera italica</name>
    <dbReference type="NCBI Taxonomy" id="2527969"/>
    <lineage>
        <taxon>Bacteria</taxon>
        <taxon>Pseudomonadati</taxon>
        <taxon>Planctomycetota</taxon>
        <taxon>Planctomycetia</taxon>
        <taxon>Planctomycetales</taxon>
        <taxon>Planctomycetaceae</taxon>
        <taxon>Rubinisphaera</taxon>
    </lineage>
</organism>
<feature type="transmembrane region" description="Helical" evidence="1">
    <location>
        <begin position="34"/>
        <end position="52"/>
    </location>
</feature>
<keyword evidence="1" id="KW-0812">Transmembrane</keyword>
<keyword evidence="1" id="KW-1133">Transmembrane helix</keyword>
<dbReference type="EMBL" id="SJPG01000001">
    <property type="protein sequence ID" value="TWT61338.1"/>
    <property type="molecule type" value="Genomic_DNA"/>
</dbReference>
<dbReference type="Proteomes" id="UP000316095">
    <property type="component" value="Unassembled WGS sequence"/>
</dbReference>
<protein>
    <submittedName>
        <fullName evidence="2">Uncharacterized protein</fullName>
    </submittedName>
</protein>
<feature type="transmembrane region" description="Helical" evidence="1">
    <location>
        <begin position="243"/>
        <end position="269"/>
    </location>
</feature>
<comment type="caution">
    <text evidence="2">The sequence shown here is derived from an EMBL/GenBank/DDBJ whole genome shotgun (WGS) entry which is preliminary data.</text>
</comment>
<dbReference type="AlphaFoldDB" id="A0A5C5XEY7"/>